<protein>
    <submittedName>
        <fullName evidence="8">Permease</fullName>
    </submittedName>
</protein>
<dbReference type="Pfam" id="PF06271">
    <property type="entry name" value="RDD"/>
    <property type="match status" value="1"/>
</dbReference>
<dbReference type="PANTHER" id="PTHR36834:SF1">
    <property type="entry name" value="INTEGRAL MEMBRANE PROTEIN"/>
    <property type="match status" value="1"/>
</dbReference>
<dbReference type="PIRSF" id="PIRSF031578">
    <property type="entry name" value="Uncharacterised_Vanz_RDD-cont"/>
    <property type="match status" value="1"/>
</dbReference>
<evidence type="ECO:0000313" key="9">
    <source>
        <dbReference type="Proteomes" id="UP000032250"/>
    </source>
</evidence>
<feature type="domain" description="RDD" evidence="7">
    <location>
        <begin position="233"/>
        <end position="312"/>
    </location>
</feature>
<sequence length="372" mass="43071">MNRYLEPIKIAIITFPFIAAVFTVPFLIFQYKKYGYVNKIRLVIVYSLLLFLINAYYLVILPLPNIESIHPLKKPITEYMQLIPFTFIFDFLKETKVQLNEPITYLIILKERAFLQVILNVMLLMPLGVYCRYYFRKSLGKTVLITFLISLFFEITQITGLYGIYEAPYRLFDVDDLMLNTFGGMIGYLLAPKITYFLPGSDKFDVGIDLKNMQVGFIRRSVGAGIDILINFTIITVFNNLVVSVVALLLYYIILPYITNGITLGKLIVRIKIKGRREKITFKEILKRNGILFFTISIQLVLSFISPVFVVVHNLTIPGYILYKTIKNDKILFYERISGTKNVIVCNEKDTLKEENINLQKLNSLNKVALHR</sequence>
<comment type="subcellular location">
    <subcellularLocation>
        <location evidence="1">Membrane</location>
        <topology evidence="1">Multi-pass membrane protein</topology>
    </subcellularLocation>
</comment>
<reference evidence="8 9" key="1">
    <citation type="submission" date="2014-06" db="EMBL/GenBank/DDBJ databases">
        <title>Genome characterization of distinct group I Clostridium botulinum lineages.</title>
        <authorList>
            <person name="Giordani F."/>
            <person name="Anselmo A."/>
            <person name="Fillo S."/>
            <person name="Palozzi A.M."/>
            <person name="Fortunato A."/>
            <person name="Gentile B."/>
            <person name="Ciammaruconi A."/>
            <person name="Anniballi F."/>
            <person name="De Medici D."/>
            <person name="Lista F."/>
        </authorList>
    </citation>
    <scope>NUCLEOTIDE SEQUENCE [LARGE SCALE GENOMIC DNA]</scope>
    <source>
        <strain evidence="8 9">B2 450</strain>
    </source>
</reference>
<feature type="transmembrane region" description="Helical" evidence="5">
    <location>
        <begin position="221"/>
        <end position="243"/>
    </location>
</feature>
<keyword evidence="4 5" id="KW-0472">Membrane</keyword>
<feature type="transmembrane region" description="Helical" evidence="5">
    <location>
        <begin position="113"/>
        <end position="131"/>
    </location>
</feature>
<proteinExistence type="predicted"/>
<feature type="domain" description="VanZ-like" evidence="6">
    <location>
        <begin position="49"/>
        <end position="192"/>
    </location>
</feature>
<dbReference type="InterPro" id="IPR010432">
    <property type="entry name" value="RDD"/>
</dbReference>
<feature type="transmembrane region" description="Helical" evidence="5">
    <location>
        <begin position="143"/>
        <end position="165"/>
    </location>
</feature>
<dbReference type="InterPro" id="IPR053150">
    <property type="entry name" value="Teicoplanin_resist-assoc"/>
</dbReference>
<keyword evidence="3 5" id="KW-1133">Transmembrane helix</keyword>
<dbReference type="PANTHER" id="PTHR36834">
    <property type="entry name" value="MEMBRANE PROTEIN-RELATED"/>
    <property type="match status" value="1"/>
</dbReference>
<feature type="transmembrane region" description="Helical" evidence="5">
    <location>
        <begin position="12"/>
        <end position="31"/>
    </location>
</feature>
<accession>A0A0D1BWF4</accession>
<evidence type="ECO:0000259" key="7">
    <source>
        <dbReference type="Pfam" id="PF06271"/>
    </source>
</evidence>
<evidence type="ECO:0000259" key="6">
    <source>
        <dbReference type="Pfam" id="PF04892"/>
    </source>
</evidence>
<keyword evidence="2 5" id="KW-0812">Transmembrane</keyword>
<dbReference type="AlphaFoldDB" id="A0A0D1BWF4"/>
<feature type="transmembrane region" description="Helical" evidence="5">
    <location>
        <begin position="43"/>
        <end position="64"/>
    </location>
</feature>
<evidence type="ECO:0000256" key="4">
    <source>
        <dbReference type="ARBA" id="ARBA00023136"/>
    </source>
</evidence>
<feature type="transmembrane region" description="Helical" evidence="5">
    <location>
        <begin position="249"/>
        <end position="269"/>
    </location>
</feature>
<organism evidence="8 9">
    <name type="scientific">Clostridium botulinum B2 450</name>
    <dbReference type="NCBI Taxonomy" id="1379739"/>
    <lineage>
        <taxon>Bacteria</taxon>
        <taxon>Bacillati</taxon>
        <taxon>Bacillota</taxon>
        <taxon>Clostridia</taxon>
        <taxon>Eubacteriales</taxon>
        <taxon>Clostridiaceae</taxon>
        <taxon>Clostridium</taxon>
    </lineage>
</organism>
<dbReference type="EMBL" id="JXSU01000007">
    <property type="protein sequence ID" value="KIS24142.1"/>
    <property type="molecule type" value="Genomic_DNA"/>
</dbReference>
<dbReference type="OrthoDB" id="9805025at2"/>
<evidence type="ECO:0000256" key="2">
    <source>
        <dbReference type="ARBA" id="ARBA00022692"/>
    </source>
</evidence>
<evidence type="ECO:0000256" key="1">
    <source>
        <dbReference type="ARBA" id="ARBA00004141"/>
    </source>
</evidence>
<evidence type="ECO:0000256" key="3">
    <source>
        <dbReference type="ARBA" id="ARBA00022989"/>
    </source>
</evidence>
<dbReference type="GO" id="GO:0016020">
    <property type="term" value="C:membrane"/>
    <property type="evidence" value="ECO:0007669"/>
    <property type="project" value="UniProtKB-SubCell"/>
</dbReference>
<evidence type="ECO:0000256" key="5">
    <source>
        <dbReference type="SAM" id="Phobius"/>
    </source>
</evidence>
<gene>
    <name evidence="8" type="ORF">N495_11300</name>
</gene>
<comment type="caution">
    <text evidence="8">The sequence shown here is derived from an EMBL/GenBank/DDBJ whole genome shotgun (WGS) entry which is preliminary data.</text>
</comment>
<dbReference type="RefSeq" id="WP_043032111.1">
    <property type="nucleotide sequence ID" value="NZ_JXSU01000007.1"/>
</dbReference>
<name>A0A0D1BWF4_CLOBO</name>
<dbReference type="InterPro" id="IPR021192">
    <property type="entry name" value="UCP031578_Vanz/RDD"/>
</dbReference>
<dbReference type="Pfam" id="PF04892">
    <property type="entry name" value="VanZ"/>
    <property type="match status" value="1"/>
</dbReference>
<feature type="transmembrane region" description="Helical" evidence="5">
    <location>
        <begin position="290"/>
        <end position="312"/>
    </location>
</feature>
<evidence type="ECO:0000313" key="8">
    <source>
        <dbReference type="EMBL" id="KIS24142.1"/>
    </source>
</evidence>
<dbReference type="HOGENOM" id="CLU_042608_1_0_9"/>
<dbReference type="PATRIC" id="fig|1379739.3.peg.2634"/>
<dbReference type="InterPro" id="IPR006976">
    <property type="entry name" value="VanZ-like"/>
</dbReference>
<dbReference type="Proteomes" id="UP000032250">
    <property type="component" value="Unassembled WGS sequence"/>
</dbReference>
<feature type="transmembrane region" description="Helical" evidence="5">
    <location>
        <begin position="177"/>
        <end position="200"/>
    </location>
</feature>